<evidence type="ECO:0000313" key="2">
    <source>
        <dbReference type="EMBL" id="MDO7868292.1"/>
    </source>
</evidence>
<keyword evidence="3" id="KW-1185">Reference proteome</keyword>
<feature type="chain" id="PRO_5046903229" evidence="1">
    <location>
        <begin position="26"/>
        <end position="216"/>
    </location>
</feature>
<organism evidence="2 3">
    <name type="scientific">Nocardioides jiangxiensis</name>
    <dbReference type="NCBI Taxonomy" id="3064524"/>
    <lineage>
        <taxon>Bacteria</taxon>
        <taxon>Bacillati</taxon>
        <taxon>Actinomycetota</taxon>
        <taxon>Actinomycetes</taxon>
        <taxon>Propionibacteriales</taxon>
        <taxon>Nocardioidaceae</taxon>
        <taxon>Nocardioides</taxon>
    </lineage>
</organism>
<evidence type="ECO:0000313" key="3">
    <source>
        <dbReference type="Proteomes" id="UP001233314"/>
    </source>
</evidence>
<dbReference type="RefSeq" id="WP_305027666.1">
    <property type="nucleotide sequence ID" value="NZ_JAUQTA010000001.1"/>
</dbReference>
<sequence length="216" mass="22233">MNKLLLATCALSLPVALVGASPAEASSRWSYRSTDLSAMADVSITGALPGASGNVHLGSIYATSGGWAEVYVSDWTCPDGAWPYPEGDGGEGYPPEESPCTFEGAHDYSGGPDQVAVSVSKKLAAASIRGTLTSSTYDEETGTESTSTVDVGIAFTGTGATWSTTDYSKDAHYTYKYATTSRAATVSGSVANLDLGAASSSGTLTLTRSYERGMTK</sequence>
<comment type="caution">
    <text evidence="2">The sequence shown here is derived from an EMBL/GenBank/DDBJ whole genome shotgun (WGS) entry which is preliminary data.</text>
</comment>
<dbReference type="EMBL" id="JAUQTA010000001">
    <property type="protein sequence ID" value="MDO7868292.1"/>
    <property type="molecule type" value="Genomic_DNA"/>
</dbReference>
<dbReference type="Proteomes" id="UP001233314">
    <property type="component" value="Unassembled WGS sequence"/>
</dbReference>
<feature type="signal peptide" evidence="1">
    <location>
        <begin position="1"/>
        <end position="25"/>
    </location>
</feature>
<gene>
    <name evidence="2" type="ORF">Q5722_07910</name>
</gene>
<accession>A0ABT9B3X5</accession>
<reference evidence="2 3" key="1">
    <citation type="submission" date="2023-07" db="EMBL/GenBank/DDBJ databases">
        <title>Nocardioides sp. nov WY-20 isolated from soil.</title>
        <authorList>
            <person name="Liu B."/>
            <person name="Wan Y."/>
        </authorList>
    </citation>
    <scope>NUCLEOTIDE SEQUENCE [LARGE SCALE GENOMIC DNA]</scope>
    <source>
        <strain evidence="2 3">WY-20</strain>
    </source>
</reference>
<name>A0ABT9B3X5_9ACTN</name>
<keyword evidence="1" id="KW-0732">Signal</keyword>
<evidence type="ECO:0000256" key="1">
    <source>
        <dbReference type="SAM" id="SignalP"/>
    </source>
</evidence>
<proteinExistence type="predicted"/>
<protein>
    <submittedName>
        <fullName evidence="2">Uncharacterized protein</fullName>
    </submittedName>
</protein>